<sequence>MAGGITLAATAANAQMKIGDNPSQITKSAILELNSAKQGLLLPRLADFTAIDAAIGSDAVDGMIVYLNSTDDTKDGVYMRKAGAWVKIASAADAAANWGLTGNAGSNPATNYIGTSDAQKLSIRANATEAISVQTDGQVQLKNVTATTTDAALDVLIIQADGTIVKKSLPAYAFKNLLTNVDASVLTLNTTQAADGQVTINAPIMDGASTKSYGFMTLADWTTLQNLAAGNSLTVANLITAAATTFDATKGAMINYNTTTKQYELSLIEASTDRNGIVTTGAQSFAGAKTFTGTVTVNGATTLNSTLGVTGATTLGSTLDVTDVATLRKDVNVTTGNVNVTAGNLNLTAGNANVGGTLGVTGNATLDGTVKLNSTAANTETNALNVLVQNKTSNNVEVKSFSFDAIANAITLIKTGATSTAGSDVELLAANAGTDFNIVADGTAKTVTFNLPNASAVDASHTAVQRGVVSTERQSFAGSKSYADSVAIGSSSVANSTLQVNGSVAMAIKTVTGAYTVTGADNTILADATAGAFTITLPAPAAGIQGRIYTIKKTGGDIDKAVTIMPGANSIEGGSSYVIYNDWTFITVQTDGTNWYIIKK</sequence>
<gene>
    <name evidence="1" type="ORF">DXN04_24500</name>
</gene>
<evidence type="ECO:0000313" key="2">
    <source>
        <dbReference type="Proteomes" id="UP000261174"/>
    </source>
</evidence>
<name>A0A3E1NVH5_9BACT</name>
<evidence type="ECO:0000313" key="1">
    <source>
        <dbReference type="EMBL" id="RFM31951.1"/>
    </source>
</evidence>
<dbReference type="EMBL" id="QTJV01000010">
    <property type="protein sequence ID" value="RFM31951.1"/>
    <property type="molecule type" value="Genomic_DNA"/>
</dbReference>
<reference evidence="1 2" key="1">
    <citation type="submission" date="2018-08" db="EMBL/GenBank/DDBJ databases">
        <title>Chitinophaga sp. K20C18050901, a novel bacterium isolated from forest soil.</title>
        <authorList>
            <person name="Wang C."/>
        </authorList>
    </citation>
    <scope>NUCLEOTIDE SEQUENCE [LARGE SCALE GENOMIC DNA]</scope>
    <source>
        <strain evidence="1 2">K20C18050901</strain>
    </source>
</reference>
<proteinExistence type="predicted"/>
<dbReference type="AlphaFoldDB" id="A0A3E1NVH5"/>
<dbReference type="Gene3D" id="6.10.140.2190">
    <property type="match status" value="1"/>
</dbReference>
<dbReference type="Proteomes" id="UP000261174">
    <property type="component" value="Unassembled WGS sequence"/>
</dbReference>
<keyword evidence="2" id="KW-1185">Reference proteome</keyword>
<accession>A0A3E1NVH5</accession>
<organism evidence="1 2">
    <name type="scientific">Chitinophaga silvisoli</name>
    <dbReference type="NCBI Taxonomy" id="2291814"/>
    <lineage>
        <taxon>Bacteria</taxon>
        <taxon>Pseudomonadati</taxon>
        <taxon>Bacteroidota</taxon>
        <taxon>Chitinophagia</taxon>
        <taxon>Chitinophagales</taxon>
        <taxon>Chitinophagaceae</taxon>
        <taxon>Chitinophaga</taxon>
    </lineage>
</organism>
<protein>
    <submittedName>
        <fullName evidence="1">Uncharacterized protein</fullName>
    </submittedName>
</protein>
<comment type="caution">
    <text evidence="1">The sequence shown here is derived from an EMBL/GenBank/DDBJ whole genome shotgun (WGS) entry which is preliminary data.</text>
</comment>